<protein>
    <submittedName>
        <fullName evidence="1">Uncharacterized protein</fullName>
    </submittedName>
</protein>
<keyword evidence="2" id="KW-1185">Reference proteome</keyword>
<dbReference type="OrthoDB" id="9907002at2"/>
<comment type="caution">
    <text evidence="1">The sequence shown here is derived from an EMBL/GenBank/DDBJ whole genome shotgun (WGS) entry which is preliminary data.</text>
</comment>
<dbReference type="EMBL" id="PVXP01000015">
    <property type="protein sequence ID" value="PRR85538.1"/>
    <property type="molecule type" value="Genomic_DNA"/>
</dbReference>
<dbReference type="Proteomes" id="UP000237798">
    <property type="component" value="Unassembled WGS sequence"/>
</dbReference>
<evidence type="ECO:0000313" key="2">
    <source>
        <dbReference type="Proteomes" id="UP000237798"/>
    </source>
</evidence>
<organism evidence="1 2">
    <name type="scientific">Clostridium luticellarii</name>
    <dbReference type="NCBI Taxonomy" id="1691940"/>
    <lineage>
        <taxon>Bacteria</taxon>
        <taxon>Bacillati</taxon>
        <taxon>Bacillota</taxon>
        <taxon>Clostridia</taxon>
        <taxon>Eubacteriales</taxon>
        <taxon>Clostridiaceae</taxon>
        <taxon>Clostridium</taxon>
    </lineage>
</organism>
<proteinExistence type="predicted"/>
<evidence type="ECO:0000313" key="1">
    <source>
        <dbReference type="EMBL" id="PRR85538.1"/>
    </source>
</evidence>
<reference evidence="1 2" key="1">
    <citation type="submission" date="2018-03" db="EMBL/GenBank/DDBJ databases">
        <title>Genome sequence of Clostridium luticellarii DSM 29923.</title>
        <authorList>
            <person name="Poehlein A."/>
            <person name="Daniel R."/>
        </authorList>
    </citation>
    <scope>NUCLEOTIDE SEQUENCE [LARGE SCALE GENOMIC DNA]</scope>
    <source>
        <strain evidence="1 2">DSM 29923</strain>
    </source>
</reference>
<name>A0A2T0BNR6_9CLOT</name>
<dbReference type="AlphaFoldDB" id="A0A2T0BNR6"/>
<gene>
    <name evidence="1" type="ORF">CLLU_14590</name>
</gene>
<dbReference type="RefSeq" id="WP_106009053.1">
    <property type="nucleotide sequence ID" value="NZ_PVXP01000015.1"/>
</dbReference>
<sequence>MNKPHCYGKMNWILKYPEDDTPKGSICSCQYTNSCLRLTRNKAESEICPCTYEPCDREDKDCNKCLKEG</sequence>
<accession>A0A2T0BNR6</accession>